<feature type="compositionally biased region" description="Basic and acidic residues" evidence="1">
    <location>
        <begin position="49"/>
        <end position="58"/>
    </location>
</feature>
<protein>
    <submittedName>
        <fullName evidence="2">Uncharacterized protein</fullName>
    </submittedName>
</protein>
<dbReference type="Proteomes" id="UP001430848">
    <property type="component" value="Unassembled WGS sequence"/>
</dbReference>
<feature type="compositionally biased region" description="Low complexity" evidence="1">
    <location>
        <begin position="109"/>
        <end position="125"/>
    </location>
</feature>
<feature type="compositionally biased region" description="Low complexity" evidence="1">
    <location>
        <begin position="1"/>
        <end position="18"/>
    </location>
</feature>
<keyword evidence="3" id="KW-1185">Reference proteome</keyword>
<evidence type="ECO:0000256" key="1">
    <source>
        <dbReference type="SAM" id="MobiDB-lite"/>
    </source>
</evidence>
<name>A0ABR1NUR4_DIAER</name>
<proteinExistence type="predicted"/>
<gene>
    <name evidence="2" type="ORF">SLS63_011182</name>
</gene>
<accession>A0ABR1NUR4</accession>
<feature type="compositionally biased region" description="Polar residues" evidence="1">
    <location>
        <begin position="88"/>
        <end position="97"/>
    </location>
</feature>
<organism evidence="2 3">
    <name type="scientific">Diaporthe eres</name>
    <name type="common">Phomopsis oblonga</name>
    <dbReference type="NCBI Taxonomy" id="83184"/>
    <lineage>
        <taxon>Eukaryota</taxon>
        <taxon>Fungi</taxon>
        <taxon>Dikarya</taxon>
        <taxon>Ascomycota</taxon>
        <taxon>Pezizomycotina</taxon>
        <taxon>Sordariomycetes</taxon>
        <taxon>Sordariomycetidae</taxon>
        <taxon>Diaporthales</taxon>
        <taxon>Diaporthaceae</taxon>
        <taxon>Diaporthe</taxon>
        <taxon>Diaporthe eres species complex</taxon>
    </lineage>
</organism>
<evidence type="ECO:0000313" key="3">
    <source>
        <dbReference type="Proteomes" id="UP001430848"/>
    </source>
</evidence>
<reference evidence="2 3" key="1">
    <citation type="submission" date="2024-02" db="EMBL/GenBank/DDBJ databases">
        <title>De novo assembly and annotation of 12 fungi associated with fruit tree decline syndrome in Ontario, Canada.</title>
        <authorList>
            <person name="Sulman M."/>
            <person name="Ellouze W."/>
            <person name="Ilyukhin E."/>
        </authorList>
    </citation>
    <scope>NUCLEOTIDE SEQUENCE [LARGE SCALE GENOMIC DNA]</scope>
    <source>
        <strain evidence="2 3">M169</strain>
    </source>
</reference>
<comment type="caution">
    <text evidence="2">The sequence shown here is derived from an EMBL/GenBank/DDBJ whole genome shotgun (WGS) entry which is preliminary data.</text>
</comment>
<evidence type="ECO:0000313" key="2">
    <source>
        <dbReference type="EMBL" id="KAK7716005.1"/>
    </source>
</evidence>
<feature type="compositionally biased region" description="Low complexity" evidence="1">
    <location>
        <begin position="158"/>
        <end position="174"/>
    </location>
</feature>
<dbReference type="EMBL" id="JAKNSF020000102">
    <property type="protein sequence ID" value="KAK7716005.1"/>
    <property type="molecule type" value="Genomic_DNA"/>
</dbReference>
<sequence>MSSSPTTASLSLTASRLKAQLDASRRPPQTHYVRRAVSSHSTPKKKREQQRERPKTVAETRSSPPRGRNGGTFPTPRLSASPAKEPSPSRTSAAQNKSPEKWAAPTPSPSRSNSTNSTPGRTSPSKASDKRHLTTQPSPESSRKRQTPTKLKLRDNLSPVKVSSASASARSSPALHTGGYADPIKRDDPRLSSCASPPKRTPPKLKLRRSMQMADLASLGRSPSPRSPAKPSPATTTETEPDNPPSPSTRKTRKD</sequence>
<feature type="region of interest" description="Disordered" evidence="1">
    <location>
        <begin position="1"/>
        <end position="255"/>
    </location>
</feature>